<proteinExistence type="predicted"/>
<gene>
    <name evidence="1" type="ORF">D1012_21620</name>
</gene>
<organism evidence="1 2">
    <name type="scientific">Pseudotabrizicola alkalilacus</name>
    <dbReference type="NCBI Taxonomy" id="2305252"/>
    <lineage>
        <taxon>Bacteria</taxon>
        <taxon>Pseudomonadati</taxon>
        <taxon>Pseudomonadota</taxon>
        <taxon>Alphaproteobacteria</taxon>
        <taxon>Rhodobacterales</taxon>
        <taxon>Paracoccaceae</taxon>
        <taxon>Pseudotabrizicola</taxon>
    </lineage>
</organism>
<evidence type="ECO:0000313" key="1">
    <source>
        <dbReference type="EMBL" id="RGP35127.1"/>
    </source>
</evidence>
<dbReference type="Proteomes" id="UP000284547">
    <property type="component" value="Unassembled WGS sequence"/>
</dbReference>
<protein>
    <submittedName>
        <fullName evidence="1">Uncharacterized protein</fullName>
    </submittedName>
</protein>
<name>A0A411YW61_9RHOB</name>
<accession>A0A411YW61</accession>
<sequence length="119" mass="12753">MAKAGDGAPRSDQRQRQALIQIRVTAAEHFAFRRAAQSCGASGLAAWARNLLHKGCGGPSASDRVLSGVLGQLAGRMQEIAHLAPKVPPEKIAQEILRVSQELHDVQRKVIGDDREGVP</sequence>
<reference evidence="1 2" key="1">
    <citation type="submission" date="2018-08" db="EMBL/GenBank/DDBJ databases">
        <title>Flavobacterium tibetense sp. nov., isolated from a wetland YonghuCo on Tibetan Plateau.</title>
        <authorList>
            <person name="Phurbu D."/>
            <person name="Lu H."/>
            <person name="Xing P."/>
        </authorList>
    </citation>
    <scope>NUCLEOTIDE SEQUENCE [LARGE SCALE GENOMIC DNA]</scope>
    <source>
        <strain evidence="1 2">DJC</strain>
    </source>
</reference>
<dbReference type="EMBL" id="QWEY01000023">
    <property type="protein sequence ID" value="RGP35127.1"/>
    <property type="molecule type" value="Genomic_DNA"/>
</dbReference>
<keyword evidence="2" id="KW-1185">Reference proteome</keyword>
<evidence type="ECO:0000313" key="2">
    <source>
        <dbReference type="Proteomes" id="UP000284547"/>
    </source>
</evidence>
<comment type="caution">
    <text evidence="1">The sequence shown here is derived from an EMBL/GenBank/DDBJ whole genome shotgun (WGS) entry which is preliminary data.</text>
</comment>
<dbReference type="AlphaFoldDB" id="A0A411YW61"/>